<dbReference type="Pfam" id="PF00058">
    <property type="entry name" value="Ldl_recept_b"/>
    <property type="match status" value="1"/>
</dbReference>
<dbReference type="PROSITE" id="PS01186">
    <property type="entry name" value="EGF_2"/>
    <property type="match status" value="1"/>
</dbReference>
<comment type="caution">
    <text evidence="4">The sequence shown here is derived from an EMBL/GenBank/DDBJ whole genome shotgun (WGS) entry which is preliminary data.</text>
</comment>
<dbReference type="PROSITE" id="PS01187">
    <property type="entry name" value="EGF_CA"/>
    <property type="match status" value="1"/>
</dbReference>
<dbReference type="GO" id="GO:0017147">
    <property type="term" value="F:Wnt-protein binding"/>
    <property type="evidence" value="ECO:0007669"/>
    <property type="project" value="TreeGrafter"/>
</dbReference>
<dbReference type="InterPro" id="IPR001881">
    <property type="entry name" value="EGF-like_Ca-bd_dom"/>
</dbReference>
<protein>
    <recommendedName>
        <fullName evidence="3">EGF-like domain-containing protein</fullName>
    </recommendedName>
</protein>
<keyword evidence="1" id="KW-1015">Disulfide bond</keyword>
<sequence>MLSADQKTCVEVDECIEHGHLCQQYCEDRSGRYECKCASGYVLDKDGHSCKLDNEQEGFLYLSLGFEVRSMPMFNAASKNSAYDTMHKLDKHGFARSIAYSTADKTVFMAIDMNNNEGEIGALKDGIFNVLRENVTGVGYVAVDWTQGNIYFTQKYPAPRPGISVCTREGFFCRQIIPGQPADLKDGSARQSYRGLALHPQAGRLVWIDSYRSTYKIMAANLDGTNVHPLVENKLPYPSGLAVDPIRNEIYFGDVEEMLIERVDMHGANRRTILTMGVSHPYDLAYFNGHLYWTDWGTDSLKVADLSEHHQTTHIIHSFTRFPYGVAINHTMHQPTLTSNPCSPDVFDCSWICVAVPSTTVKQQLEARCLCPDGYTTNGNDCVPLPSNKRPKGVSLALHFIVNNQWCQISADLRRHVLHEELLQCRNQSGFWVHEWRILRGGSECVWQNGKDCVQLRAALHRRPLRALRLQFG</sequence>
<dbReference type="GO" id="GO:0060070">
    <property type="term" value="P:canonical Wnt signaling pathway"/>
    <property type="evidence" value="ECO:0007669"/>
    <property type="project" value="TreeGrafter"/>
</dbReference>
<dbReference type="GO" id="GO:0042813">
    <property type="term" value="F:Wnt receptor activity"/>
    <property type="evidence" value="ECO:0007669"/>
    <property type="project" value="TreeGrafter"/>
</dbReference>
<dbReference type="PANTHER" id="PTHR46513:SF35">
    <property type="entry name" value="EGF-LIKE DOMAIN-CONTAINING PROTEIN"/>
    <property type="match status" value="1"/>
</dbReference>
<name>A0A2A2LT21_9BILA</name>
<dbReference type="InterPro" id="IPR000033">
    <property type="entry name" value="LDLR_classB_rpt"/>
</dbReference>
<feature type="domain" description="EGF-like" evidence="3">
    <location>
        <begin position="35"/>
        <end position="50"/>
    </location>
</feature>
<dbReference type="SUPFAM" id="SSF63825">
    <property type="entry name" value="YWTD domain"/>
    <property type="match status" value="1"/>
</dbReference>
<dbReference type="InterPro" id="IPR018097">
    <property type="entry name" value="EGF_Ca-bd_CS"/>
</dbReference>
<dbReference type="InterPro" id="IPR000742">
    <property type="entry name" value="EGF"/>
</dbReference>
<dbReference type="PROSITE" id="PS51120">
    <property type="entry name" value="LDLRB"/>
    <property type="match status" value="2"/>
</dbReference>
<organism evidence="4 5">
    <name type="scientific">Diploscapter pachys</name>
    <dbReference type="NCBI Taxonomy" id="2018661"/>
    <lineage>
        <taxon>Eukaryota</taxon>
        <taxon>Metazoa</taxon>
        <taxon>Ecdysozoa</taxon>
        <taxon>Nematoda</taxon>
        <taxon>Chromadorea</taxon>
        <taxon>Rhabditida</taxon>
        <taxon>Rhabditina</taxon>
        <taxon>Rhabditomorpha</taxon>
        <taxon>Rhabditoidea</taxon>
        <taxon>Rhabditidae</taxon>
        <taxon>Diploscapter</taxon>
    </lineage>
</organism>
<evidence type="ECO:0000256" key="1">
    <source>
        <dbReference type="ARBA" id="ARBA00023157"/>
    </source>
</evidence>
<dbReference type="AlphaFoldDB" id="A0A2A2LT21"/>
<dbReference type="EMBL" id="LIAE01006457">
    <property type="protein sequence ID" value="PAV89370.1"/>
    <property type="molecule type" value="Genomic_DNA"/>
</dbReference>
<dbReference type="SMART" id="SM00135">
    <property type="entry name" value="LY"/>
    <property type="match status" value="4"/>
</dbReference>
<reference evidence="4 5" key="1">
    <citation type="journal article" date="2017" name="Curr. Biol.">
        <title>Genome architecture and evolution of a unichromosomal asexual nematode.</title>
        <authorList>
            <person name="Fradin H."/>
            <person name="Zegar C."/>
            <person name="Gutwein M."/>
            <person name="Lucas J."/>
            <person name="Kovtun M."/>
            <person name="Corcoran D."/>
            <person name="Baugh L.R."/>
            <person name="Kiontke K."/>
            <person name="Gunsalus K."/>
            <person name="Fitch D.H."/>
            <person name="Piano F."/>
        </authorList>
    </citation>
    <scope>NUCLEOTIDE SEQUENCE [LARGE SCALE GENOMIC DNA]</scope>
    <source>
        <strain evidence="4">PF1309</strain>
    </source>
</reference>
<gene>
    <name evidence="4" type="ORF">WR25_05600</name>
</gene>
<accession>A0A2A2LT21</accession>
<dbReference type="GO" id="GO:0005509">
    <property type="term" value="F:calcium ion binding"/>
    <property type="evidence" value="ECO:0007669"/>
    <property type="project" value="InterPro"/>
</dbReference>
<proteinExistence type="predicted"/>
<evidence type="ECO:0000259" key="3">
    <source>
        <dbReference type="PROSITE" id="PS01186"/>
    </source>
</evidence>
<feature type="repeat" description="LDL-receptor class B" evidence="2">
    <location>
        <begin position="289"/>
        <end position="332"/>
    </location>
</feature>
<dbReference type="PANTHER" id="PTHR46513">
    <property type="entry name" value="VITELLOGENIN RECEPTOR-LIKE PROTEIN-RELATED-RELATED"/>
    <property type="match status" value="1"/>
</dbReference>
<feature type="repeat" description="LDL-receptor class B" evidence="2">
    <location>
        <begin position="203"/>
        <end position="247"/>
    </location>
</feature>
<dbReference type="SMART" id="SM00181">
    <property type="entry name" value="EGF"/>
    <property type="match status" value="2"/>
</dbReference>
<dbReference type="OrthoDB" id="9990982at2759"/>
<keyword evidence="5" id="KW-1185">Reference proteome</keyword>
<dbReference type="SUPFAM" id="SSF57196">
    <property type="entry name" value="EGF/Laminin"/>
    <property type="match status" value="1"/>
</dbReference>
<dbReference type="STRING" id="2018661.A0A2A2LT21"/>
<dbReference type="InterPro" id="IPR050778">
    <property type="entry name" value="Cueball_EGF_LRP_Nidogen"/>
</dbReference>
<dbReference type="Gene3D" id="2.10.25.10">
    <property type="entry name" value="Laminin"/>
    <property type="match status" value="1"/>
</dbReference>
<dbReference type="Gene3D" id="2.120.10.30">
    <property type="entry name" value="TolB, C-terminal domain"/>
    <property type="match status" value="1"/>
</dbReference>
<evidence type="ECO:0000313" key="4">
    <source>
        <dbReference type="EMBL" id="PAV89371.1"/>
    </source>
</evidence>
<dbReference type="InterPro" id="IPR011042">
    <property type="entry name" value="6-blade_b-propeller_TolB-like"/>
</dbReference>
<dbReference type="Proteomes" id="UP000218231">
    <property type="component" value="Unassembled WGS sequence"/>
</dbReference>
<dbReference type="GO" id="GO:0005886">
    <property type="term" value="C:plasma membrane"/>
    <property type="evidence" value="ECO:0007669"/>
    <property type="project" value="TreeGrafter"/>
</dbReference>
<evidence type="ECO:0000256" key="2">
    <source>
        <dbReference type="PROSITE-ProRule" id="PRU00461"/>
    </source>
</evidence>
<dbReference type="EMBL" id="LIAE01006457">
    <property type="protein sequence ID" value="PAV89371.1"/>
    <property type="molecule type" value="Genomic_DNA"/>
</dbReference>
<evidence type="ECO:0000313" key="5">
    <source>
        <dbReference type="Proteomes" id="UP000218231"/>
    </source>
</evidence>
<dbReference type="SMART" id="SM00179">
    <property type="entry name" value="EGF_CA"/>
    <property type="match status" value="1"/>
</dbReference>